<accession>A0ABN9WDJ3</accession>
<gene>
    <name evidence="2" type="ORF">PCOR1329_LOCUS65663</name>
</gene>
<organism evidence="2 3">
    <name type="scientific">Prorocentrum cordatum</name>
    <dbReference type="NCBI Taxonomy" id="2364126"/>
    <lineage>
        <taxon>Eukaryota</taxon>
        <taxon>Sar</taxon>
        <taxon>Alveolata</taxon>
        <taxon>Dinophyceae</taxon>
        <taxon>Prorocentrales</taxon>
        <taxon>Prorocentraceae</taxon>
        <taxon>Prorocentrum</taxon>
    </lineage>
</organism>
<evidence type="ECO:0000313" key="2">
    <source>
        <dbReference type="EMBL" id="CAK0883452.1"/>
    </source>
</evidence>
<comment type="caution">
    <text evidence="2">The sequence shown here is derived from an EMBL/GenBank/DDBJ whole genome shotgun (WGS) entry which is preliminary data.</text>
</comment>
<protein>
    <submittedName>
        <fullName evidence="2">Uncharacterized protein</fullName>
    </submittedName>
</protein>
<evidence type="ECO:0000313" key="3">
    <source>
        <dbReference type="Proteomes" id="UP001189429"/>
    </source>
</evidence>
<reference evidence="2" key="1">
    <citation type="submission" date="2023-10" db="EMBL/GenBank/DDBJ databases">
        <authorList>
            <person name="Chen Y."/>
            <person name="Shah S."/>
            <person name="Dougan E. K."/>
            <person name="Thang M."/>
            <person name="Chan C."/>
        </authorList>
    </citation>
    <scope>NUCLEOTIDE SEQUENCE [LARGE SCALE GENOMIC DNA]</scope>
</reference>
<proteinExistence type="predicted"/>
<feature type="region of interest" description="Disordered" evidence="1">
    <location>
        <begin position="211"/>
        <end position="241"/>
    </location>
</feature>
<evidence type="ECO:0000256" key="1">
    <source>
        <dbReference type="SAM" id="MobiDB-lite"/>
    </source>
</evidence>
<dbReference type="Proteomes" id="UP001189429">
    <property type="component" value="Unassembled WGS sequence"/>
</dbReference>
<keyword evidence="3" id="KW-1185">Reference proteome</keyword>
<feature type="non-terminal residue" evidence="2">
    <location>
        <position position="1"/>
    </location>
</feature>
<dbReference type="EMBL" id="CAUYUJ010018416">
    <property type="protein sequence ID" value="CAK0883452.1"/>
    <property type="molecule type" value="Genomic_DNA"/>
</dbReference>
<sequence>APRLARIFKCDICDAHQAPTKRPPASSAEQPSNGNEVLFGSFPWIRRGTNASAMALAVLCASSDALYAGLIDEQVMRDDPAGGVMPDESRERVENPGIDCLPCAADAHGSIGKIERAIEAFKVIGLQVAARSDLIRINGFSPLQRHAGRTPSGAAVDLSDEPRNLPLIGAELQGSSFSGDAQVRRLARLARIQTEYADRAKRAEAARSRTFQNIWRSRAGGPGPEPGGRKGGPAPCQDEAVGTDLGELFAASLRARGADL</sequence>
<feature type="non-terminal residue" evidence="2">
    <location>
        <position position="260"/>
    </location>
</feature>
<name>A0ABN9WDJ3_9DINO</name>